<organism evidence="2 3">
    <name type="scientific">Sphingomonas rubra</name>
    <dbReference type="NCBI Taxonomy" id="634430"/>
    <lineage>
        <taxon>Bacteria</taxon>
        <taxon>Pseudomonadati</taxon>
        <taxon>Pseudomonadota</taxon>
        <taxon>Alphaproteobacteria</taxon>
        <taxon>Sphingomonadales</taxon>
        <taxon>Sphingomonadaceae</taxon>
        <taxon>Sphingomonas</taxon>
    </lineage>
</organism>
<dbReference type="PANTHER" id="PTHR43036">
    <property type="entry name" value="OSJNBB0011N17.9 PROTEIN"/>
    <property type="match status" value="1"/>
</dbReference>
<dbReference type="Pfam" id="PF08241">
    <property type="entry name" value="Methyltransf_11"/>
    <property type="match status" value="1"/>
</dbReference>
<sequence length="213" mass="23278">MSDARALGLPEHAFDKQDDGADLDFYAPPRLVTHIDEDAVAALTRHYAALLKDGDRVLDLMSSWVSHLPDDLDADVVGHGMNAQELASNPRLRRWFVQDLNRDPTLPEPDAGFDAVLICVGVQYLQQPLAVFREVHRVLRPGGLVIASYANRCFPTKAVAIWRALDMEGQAALIRRYLDAAGFHDVAATLLADGCAGDPLVAVTARVPCGRSR</sequence>
<dbReference type="EMBL" id="FOXP01000003">
    <property type="protein sequence ID" value="SFP57426.1"/>
    <property type="molecule type" value="Genomic_DNA"/>
</dbReference>
<protein>
    <submittedName>
        <fullName evidence="2">Methyltransferase domain-containing protein</fullName>
    </submittedName>
</protein>
<dbReference type="CDD" id="cd02440">
    <property type="entry name" value="AdoMet_MTases"/>
    <property type="match status" value="1"/>
</dbReference>
<dbReference type="AlphaFoldDB" id="A0A1I5RHL2"/>
<dbReference type="Gene3D" id="3.40.50.150">
    <property type="entry name" value="Vaccinia Virus protein VP39"/>
    <property type="match status" value="1"/>
</dbReference>
<dbReference type="Proteomes" id="UP000199586">
    <property type="component" value="Unassembled WGS sequence"/>
</dbReference>
<keyword evidence="2" id="KW-0808">Transferase</keyword>
<name>A0A1I5RHL2_9SPHN</name>
<dbReference type="InterPro" id="IPR013216">
    <property type="entry name" value="Methyltransf_11"/>
</dbReference>
<evidence type="ECO:0000313" key="2">
    <source>
        <dbReference type="EMBL" id="SFP57426.1"/>
    </source>
</evidence>
<dbReference type="SUPFAM" id="SSF53335">
    <property type="entry name" value="S-adenosyl-L-methionine-dependent methyltransferases"/>
    <property type="match status" value="1"/>
</dbReference>
<dbReference type="STRING" id="634430.SAMN04488241_103233"/>
<feature type="domain" description="Methyltransferase type 11" evidence="1">
    <location>
        <begin position="84"/>
        <end position="146"/>
    </location>
</feature>
<evidence type="ECO:0000259" key="1">
    <source>
        <dbReference type="Pfam" id="PF08241"/>
    </source>
</evidence>
<dbReference type="InterPro" id="IPR029063">
    <property type="entry name" value="SAM-dependent_MTases_sf"/>
</dbReference>
<dbReference type="PANTHER" id="PTHR43036:SF2">
    <property type="entry name" value="OS04G0481300 PROTEIN"/>
    <property type="match status" value="1"/>
</dbReference>
<gene>
    <name evidence="2" type="ORF">SAMN04488241_103233</name>
</gene>
<evidence type="ECO:0000313" key="3">
    <source>
        <dbReference type="Proteomes" id="UP000199586"/>
    </source>
</evidence>
<dbReference type="GO" id="GO:0032259">
    <property type="term" value="P:methylation"/>
    <property type="evidence" value="ECO:0007669"/>
    <property type="project" value="UniProtKB-KW"/>
</dbReference>
<reference evidence="2 3" key="1">
    <citation type="submission" date="2016-10" db="EMBL/GenBank/DDBJ databases">
        <authorList>
            <person name="de Groot N.N."/>
        </authorList>
    </citation>
    <scope>NUCLEOTIDE SEQUENCE [LARGE SCALE GENOMIC DNA]</scope>
    <source>
        <strain evidence="2 3">CGMCC 1.9113</strain>
    </source>
</reference>
<dbReference type="RefSeq" id="WP_218149616.1">
    <property type="nucleotide sequence ID" value="NZ_FOXP01000003.1"/>
</dbReference>
<keyword evidence="2" id="KW-0489">Methyltransferase</keyword>
<keyword evidence="3" id="KW-1185">Reference proteome</keyword>
<proteinExistence type="predicted"/>
<accession>A0A1I5RHL2</accession>
<dbReference type="GO" id="GO:0008757">
    <property type="term" value="F:S-adenosylmethionine-dependent methyltransferase activity"/>
    <property type="evidence" value="ECO:0007669"/>
    <property type="project" value="InterPro"/>
</dbReference>